<dbReference type="KEGG" id="acae:HYG86_08970"/>
<dbReference type="InterPro" id="IPR018228">
    <property type="entry name" value="DNase_TatD-rel_CS"/>
</dbReference>
<feature type="binding site" evidence="3">
    <location>
        <position position="91"/>
    </location>
    <ligand>
        <name>a divalent metal cation</name>
        <dbReference type="ChEBI" id="CHEBI:60240"/>
        <label>1</label>
    </ligand>
</feature>
<dbReference type="InterPro" id="IPR032466">
    <property type="entry name" value="Metal_Hydrolase"/>
</dbReference>
<dbReference type="Pfam" id="PF01026">
    <property type="entry name" value="TatD_DNase"/>
    <property type="match status" value="1"/>
</dbReference>
<gene>
    <name evidence="4" type="ORF">HYG86_08970</name>
</gene>
<evidence type="ECO:0000313" key="5">
    <source>
        <dbReference type="Proteomes" id="UP000516160"/>
    </source>
</evidence>
<feature type="binding site" evidence="3">
    <location>
        <position position="7"/>
    </location>
    <ligand>
        <name>a divalent metal cation</name>
        <dbReference type="ChEBI" id="CHEBI:60240"/>
        <label>1</label>
    </ligand>
</feature>
<dbReference type="CDD" id="cd01310">
    <property type="entry name" value="TatD_DNAse"/>
    <property type="match status" value="1"/>
</dbReference>
<keyword evidence="2 4" id="KW-0378">Hydrolase</keyword>
<dbReference type="AlphaFoldDB" id="A0A7G9WD92"/>
<proteinExistence type="predicted"/>
<feature type="binding site" evidence="3">
    <location>
        <position position="127"/>
    </location>
    <ligand>
        <name>a divalent metal cation</name>
        <dbReference type="ChEBI" id="CHEBI:60240"/>
        <label>2</label>
    </ligand>
</feature>
<dbReference type="PANTHER" id="PTHR46124">
    <property type="entry name" value="D-AMINOACYL-TRNA DEACYLASE"/>
    <property type="match status" value="1"/>
</dbReference>
<organism evidence="4 5">
    <name type="scientific">Alkalicella caledoniensis</name>
    <dbReference type="NCBI Taxonomy" id="2731377"/>
    <lineage>
        <taxon>Bacteria</taxon>
        <taxon>Bacillati</taxon>
        <taxon>Bacillota</taxon>
        <taxon>Clostridia</taxon>
        <taxon>Eubacteriales</taxon>
        <taxon>Proteinivoracaceae</taxon>
        <taxon>Alkalicella</taxon>
    </lineage>
</organism>
<evidence type="ECO:0000256" key="1">
    <source>
        <dbReference type="ARBA" id="ARBA00022723"/>
    </source>
</evidence>
<dbReference type="GO" id="GO:0004536">
    <property type="term" value="F:DNA nuclease activity"/>
    <property type="evidence" value="ECO:0007669"/>
    <property type="project" value="InterPro"/>
</dbReference>
<dbReference type="InterPro" id="IPR015991">
    <property type="entry name" value="TatD/YcfH-like"/>
</dbReference>
<accession>A0A7G9WD92</accession>
<dbReference type="SUPFAM" id="SSF51556">
    <property type="entry name" value="Metallo-dependent hydrolases"/>
    <property type="match status" value="1"/>
</dbReference>
<dbReference type="GO" id="GO:0005829">
    <property type="term" value="C:cytosol"/>
    <property type="evidence" value="ECO:0007669"/>
    <property type="project" value="TreeGrafter"/>
</dbReference>
<dbReference type="Proteomes" id="UP000516160">
    <property type="component" value="Chromosome"/>
</dbReference>
<dbReference type="GO" id="GO:0016788">
    <property type="term" value="F:hydrolase activity, acting on ester bonds"/>
    <property type="evidence" value="ECO:0007669"/>
    <property type="project" value="InterPro"/>
</dbReference>
<evidence type="ECO:0000256" key="3">
    <source>
        <dbReference type="PIRSR" id="PIRSR005902-1"/>
    </source>
</evidence>
<keyword evidence="5" id="KW-1185">Reference proteome</keyword>
<evidence type="ECO:0000256" key="2">
    <source>
        <dbReference type="ARBA" id="ARBA00022801"/>
    </source>
</evidence>
<dbReference type="PROSITE" id="PS01091">
    <property type="entry name" value="TATD_3"/>
    <property type="match status" value="1"/>
</dbReference>
<feature type="binding site" evidence="3">
    <location>
        <position position="202"/>
    </location>
    <ligand>
        <name>a divalent metal cation</name>
        <dbReference type="ChEBI" id="CHEBI:60240"/>
        <label>1</label>
    </ligand>
</feature>
<feature type="binding site" evidence="3">
    <location>
        <position position="5"/>
    </location>
    <ligand>
        <name>a divalent metal cation</name>
        <dbReference type="ChEBI" id="CHEBI:60240"/>
        <label>1</label>
    </ligand>
</feature>
<dbReference type="NCBIfam" id="TIGR00010">
    <property type="entry name" value="YchF/TatD family DNA exonuclease"/>
    <property type="match status" value="1"/>
</dbReference>
<reference evidence="4 5" key="1">
    <citation type="submission" date="2020-07" db="EMBL/GenBank/DDBJ databases">
        <title>Alkalicella. sp. LB2 genome.</title>
        <authorList>
            <person name="Postec A."/>
            <person name="Quemeneur M."/>
        </authorList>
    </citation>
    <scope>NUCLEOTIDE SEQUENCE [LARGE SCALE GENOMIC DNA]</scope>
    <source>
        <strain evidence="4 5">LB2</strain>
    </source>
</reference>
<evidence type="ECO:0000313" key="4">
    <source>
        <dbReference type="EMBL" id="QNO16654.1"/>
    </source>
</evidence>
<dbReference type="EMBL" id="CP058559">
    <property type="protein sequence ID" value="QNO16654.1"/>
    <property type="molecule type" value="Genomic_DNA"/>
</dbReference>
<feature type="binding site" evidence="3">
    <location>
        <position position="152"/>
    </location>
    <ligand>
        <name>a divalent metal cation</name>
        <dbReference type="ChEBI" id="CHEBI:60240"/>
        <label>2</label>
    </ligand>
</feature>
<dbReference type="PANTHER" id="PTHR46124:SF2">
    <property type="entry name" value="D-AMINOACYL-TRNA DEACYLASE"/>
    <property type="match status" value="1"/>
</dbReference>
<keyword evidence="1 3" id="KW-0479">Metal-binding</keyword>
<dbReference type="PIRSF" id="PIRSF005902">
    <property type="entry name" value="DNase_TatD"/>
    <property type="match status" value="1"/>
</dbReference>
<protein>
    <submittedName>
        <fullName evidence="4">TatD family hydrolase</fullName>
    </submittedName>
</protein>
<dbReference type="GO" id="GO:0046872">
    <property type="term" value="F:metal ion binding"/>
    <property type="evidence" value="ECO:0007669"/>
    <property type="project" value="UniProtKB-KW"/>
</dbReference>
<dbReference type="FunFam" id="3.20.20.140:FF:000005">
    <property type="entry name" value="TatD family hydrolase"/>
    <property type="match status" value="1"/>
</dbReference>
<sequence length="256" mass="28848">MIDSHCHMENPKYQGNVDDLIRDCVDEGIIAMVNTGYDIPSSKQSILLSEKYEQVYATVGIHPHDAKESQQGYLNQLGDLSKNSKVVAIGEIGLDYYYDLSPRETQKMVFAQQLSLSFDLKKPFVIHQRDAMGDMLSIIDDFPNPINGGVFHCYSGSLETAKELVKKGYMLSIGGPITFKNAKKTVEVVKNIPLEYLLVETDCPYLTPEPYRGKLNYPYYVKYVIEKIAQIKGVEPEEVAAKTTTNANKFFRLGLK</sequence>
<dbReference type="InterPro" id="IPR001130">
    <property type="entry name" value="TatD-like"/>
</dbReference>
<dbReference type="Gene3D" id="3.20.20.140">
    <property type="entry name" value="Metal-dependent hydrolases"/>
    <property type="match status" value="1"/>
</dbReference>
<name>A0A7G9WD92_ALKCA</name>